<accession>A0A1Y1YF07</accession>
<keyword evidence="2" id="KW-1133">Transmembrane helix</keyword>
<feature type="transmembrane region" description="Helical" evidence="2">
    <location>
        <begin position="61"/>
        <end position="83"/>
    </location>
</feature>
<evidence type="ECO:0000313" key="3">
    <source>
        <dbReference type="EMBL" id="ORX96592.1"/>
    </source>
</evidence>
<sequence>MASAHHEIEIRATPDSQSGRASSHSYATSGKKPVLRKNPPKATSSPPTEARQVLKPPIGRFVINIALQVAGIIAAVAFGVFAIKAVTVGNQANAYASQANGYASQAMELAKIANQLTLLTLCLTSNSSADVNQICSPVIDRAVSMLPDTVSSLFSLSITSSTTGATTSSTYSTQSPSTRSGFNTSYSRTAIGTIATSSTATTSSTRYYTSFPTATPTGSKSKSASSLIGGIIGAIVCFAVILVAIWVVYRLRTHRKEVADGRPEEKPEEQPAAEHTLASMEGTVNIPTKQSTFAKEFRRLFVDTRVVPIE</sequence>
<proteinExistence type="predicted"/>
<keyword evidence="2" id="KW-0812">Transmembrane</keyword>
<comment type="caution">
    <text evidence="3">The sequence shown here is derived from an EMBL/GenBank/DDBJ whole genome shotgun (WGS) entry which is preliminary data.</text>
</comment>
<feature type="region of interest" description="Disordered" evidence="1">
    <location>
        <begin position="161"/>
        <end position="180"/>
    </location>
</feature>
<dbReference type="EMBL" id="MCFA01000252">
    <property type="protein sequence ID" value="ORX96592.1"/>
    <property type="molecule type" value="Genomic_DNA"/>
</dbReference>
<dbReference type="OrthoDB" id="10448665at2759"/>
<dbReference type="STRING" id="1231657.A0A1Y1YF07"/>
<protein>
    <submittedName>
        <fullName evidence="3">Uncharacterized protein</fullName>
    </submittedName>
</protein>
<reference evidence="3 4" key="1">
    <citation type="submission" date="2016-07" db="EMBL/GenBank/DDBJ databases">
        <title>Pervasive Adenine N6-methylation of Active Genes in Fungi.</title>
        <authorList>
            <consortium name="DOE Joint Genome Institute"/>
            <person name="Mondo S.J."/>
            <person name="Dannebaum R.O."/>
            <person name="Kuo R.C."/>
            <person name="Labutti K."/>
            <person name="Haridas S."/>
            <person name="Kuo A."/>
            <person name="Salamov A."/>
            <person name="Ahrendt S.R."/>
            <person name="Lipzen A."/>
            <person name="Sullivan W."/>
            <person name="Andreopoulos W.B."/>
            <person name="Clum A."/>
            <person name="Lindquist E."/>
            <person name="Daum C."/>
            <person name="Ramamoorthy G.K."/>
            <person name="Gryganskyi A."/>
            <person name="Culley D."/>
            <person name="Magnuson J.K."/>
            <person name="James T.Y."/>
            <person name="O'Malley M.A."/>
            <person name="Stajich J.E."/>
            <person name="Spatafora J.W."/>
            <person name="Visel A."/>
            <person name="Grigoriev I.V."/>
        </authorList>
    </citation>
    <scope>NUCLEOTIDE SEQUENCE [LARGE SCALE GENOMIC DNA]</scope>
    <source>
        <strain evidence="3 4">CBS 115471</strain>
    </source>
</reference>
<dbReference type="AlphaFoldDB" id="A0A1Y1YF07"/>
<organism evidence="3 4">
    <name type="scientific">Clohesyomyces aquaticus</name>
    <dbReference type="NCBI Taxonomy" id="1231657"/>
    <lineage>
        <taxon>Eukaryota</taxon>
        <taxon>Fungi</taxon>
        <taxon>Dikarya</taxon>
        <taxon>Ascomycota</taxon>
        <taxon>Pezizomycotina</taxon>
        <taxon>Dothideomycetes</taxon>
        <taxon>Pleosporomycetidae</taxon>
        <taxon>Pleosporales</taxon>
        <taxon>Lindgomycetaceae</taxon>
        <taxon>Clohesyomyces</taxon>
    </lineage>
</organism>
<feature type="compositionally biased region" description="Polar residues" evidence="1">
    <location>
        <begin position="14"/>
        <end position="28"/>
    </location>
</feature>
<keyword evidence="2" id="KW-0472">Membrane</keyword>
<feature type="transmembrane region" description="Helical" evidence="2">
    <location>
        <begin position="227"/>
        <end position="249"/>
    </location>
</feature>
<evidence type="ECO:0000313" key="4">
    <source>
        <dbReference type="Proteomes" id="UP000193144"/>
    </source>
</evidence>
<evidence type="ECO:0000256" key="2">
    <source>
        <dbReference type="SAM" id="Phobius"/>
    </source>
</evidence>
<feature type="region of interest" description="Disordered" evidence="1">
    <location>
        <begin position="1"/>
        <end position="51"/>
    </location>
</feature>
<keyword evidence="4" id="KW-1185">Reference proteome</keyword>
<name>A0A1Y1YF07_9PLEO</name>
<evidence type="ECO:0000256" key="1">
    <source>
        <dbReference type="SAM" id="MobiDB-lite"/>
    </source>
</evidence>
<dbReference type="Proteomes" id="UP000193144">
    <property type="component" value="Unassembled WGS sequence"/>
</dbReference>
<feature type="compositionally biased region" description="Basic and acidic residues" evidence="1">
    <location>
        <begin position="1"/>
        <end position="12"/>
    </location>
</feature>
<gene>
    <name evidence="3" type="ORF">BCR34DRAFT_607579</name>
</gene>